<dbReference type="GO" id="GO:0003677">
    <property type="term" value="F:DNA binding"/>
    <property type="evidence" value="ECO:0007669"/>
    <property type="project" value="UniProtKB-UniRule"/>
</dbReference>
<dbReference type="Gene3D" id="1.10.357.10">
    <property type="entry name" value="Tetracycline Repressor, domain 2"/>
    <property type="match status" value="1"/>
</dbReference>
<accession>A0A1H9WGS1</accession>
<dbReference type="Proteomes" id="UP000199028">
    <property type="component" value="Unassembled WGS sequence"/>
</dbReference>
<sequence>MPSARETELLEAAYRYVLTHGLADVSLRPLAAAIGSSTRVLLYLFGSKEGLVKALLARARADELALLADIGAGPGVVRRLWEWLAAPAHRPLLTLWLEAYARSLVEPDGPWAGFARATVEDWLEVLKTSQPEDVRDTADGLALRTRELALLRGALLDLLATGDGDRVTAALATSRPSLLIFGVEVAESGAGVVGGELPVDPALVGVGGVLPGGEFGVEGVEVADAAVEALP</sequence>
<evidence type="ECO:0000313" key="4">
    <source>
        <dbReference type="EMBL" id="SES32653.1"/>
    </source>
</evidence>
<proteinExistence type="predicted"/>
<organism evidence="4 5">
    <name type="scientific">Lentzea flaviverrucosa</name>
    <dbReference type="NCBI Taxonomy" id="200379"/>
    <lineage>
        <taxon>Bacteria</taxon>
        <taxon>Bacillati</taxon>
        <taxon>Actinomycetota</taxon>
        <taxon>Actinomycetes</taxon>
        <taxon>Pseudonocardiales</taxon>
        <taxon>Pseudonocardiaceae</taxon>
        <taxon>Lentzea</taxon>
    </lineage>
</organism>
<keyword evidence="5" id="KW-1185">Reference proteome</keyword>
<name>A0A1H9WGS1_9PSEU</name>
<evidence type="ECO:0000259" key="3">
    <source>
        <dbReference type="PROSITE" id="PS50977"/>
    </source>
</evidence>
<dbReference type="Pfam" id="PF00440">
    <property type="entry name" value="TetR_N"/>
    <property type="match status" value="1"/>
</dbReference>
<dbReference type="AlphaFoldDB" id="A0A1H9WGS1"/>
<keyword evidence="1 2" id="KW-0238">DNA-binding</keyword>
<evidence type="ECO:0000256" key="1">
    <source>
        <dbReference type="ARBA" id="ARBA00023125"/>
    </source>
</evidence>
<dbReference type="InterPro" id="IPR009057">
    <property type="entry name" value="Homeodomain-like_sf"/>
</dbReference>
<protein>
    <submittedName>
        <fullName evidence="4">Transcriptional regulator, TetR family</fullName>
    </submittedName>
</protein>
<feature type="domain" description="HTH tetR-type" evidence="3">
    <location>
        <begin position="3"/>
        <end position="63"/>
    </location>
</feature>
<reference evidence="5" key="1">
    <citation type="submission" date="2016-10" db="EMBL/GenBank/DDBJ databases">
        <authorList>
            <person name="Varghese N."/>
            <person name="Submissions S."/>
        </authorList>
    </citation>
    <scope>NUCLEOTIDE SEQUENCE [LARGE SCALE GENOMIC DNA]</scope>
    <source>
        <strain evidence="5">CGMCC 4.578</strain>
    </source>
</reference>
<dbReference type="InterPro" id="IPR001647">
    <property type="entry name" value="HTH_TetR"/>
</dbReference>
<dbReference type="EMBL" id="FOFT01000011">
    <property type="protein sequence ID" value="SES32653.1"/>
    <property type="molecule type" value="Genomic_DNA"/>
</dbReference>
<dbReference type="SUPFAM" id="SSF46689">
    <property type="entry name" value="Homeodomain-like"/>
    <property type="match status" value="1"/>
</dbReference>
<dbReference type="PROSITE" id="PS50977">
    <property type="entry name" value="HTH_TETR_2"/>
    <property type="match status" value="1"/>
</dbReference>
<dbReference type="RefSeq" id="WP_218158094.1">
    <property type="nucleotide sequence ID" value="NZ_FOFT01000011.1"/>
</dbReference>
<gene>
    <name evidence="4" type="ORF">SAMN05216195_111305</name>
</gene>
<evidence type="ECO:0000256" key="2">
    <source>
        <dbReference type="PROSITE-ProRule" id="PRU00335"/>
    </source>
</evidence>
<evidence type="ECO:0000313" key="5">
    <source>
        <dbReference type="Proteomes" id="UP000199028"/>
    </source>
</evidence>
<feature type="DNA-binding region" description="H-T-H motif" evidence="2">
    <location>
        <begin position="26"/>
        <end position="45"/>
    </location>
</feature>